<name>A0A9N9SF83_PHACE</name>
<feature type="coiled-coil region" evidence="1">
    <location>
        <begin position="770"/>
        <end position="797"/>
    </location>
</feature>
<feature type="coiled-coil region" evidence="1">
    <location>
        <begin position="315"/>
        <end position="342"/>
    </location>
</feature>
<dbReference type="OrthoDB" id="6715961at2759"/>
<dbReference type="Proteomes" id="UP001153737">
    <property type="component" value="Chromosome 3"/>
</dbReference>
<keyword evidence="1" id="KW-0175">Coiled coil</keyword>
<dbReference type="EMBL" id="OU896709">
    <property type="protein sequence ID" value="CAG9820308.1"/>
    <property type="molecule type" value="Genomic_DNA"/>
</dbReference>
<evidence type="ECO:0000313" key="3">
    <source>
        <dbReference type="Proteomes" id="UP001153737"/>
    </source>
</evidence>
<protein>
    <submittedName>
        <fullName evidence="2">Uncharacterized protein</fullName>
    </submittedName>
</protein>
<accession>A0A9N9SF83</accession>
<feature type="coiled-coil region" evidence="1">
    <location>
        <begin position="228"/>
        <end position="288"/>
    </location>
</feature>
<organism evidence="2 3">
    <name type="scientific">Phaedon cochleariae</name>
    <name type="common">Mustard beetle</name>
    <dbReference type="NCBI Taxonomy" id="80249"/>
    <lineage>
        <taxon>Eukaryota</taxon>
        <taxon>Metazoa</taxon>
        <taxon>Ecdysozoa</taxon>
        <taxon>Arthropoda</taxon>
        <taxon>Hexapoda</taxon>
        <taxon>Insecta</taxon>
        <taxon>Pterygota</taxon>
        <taxon>Neoptera</taxon>
        <taxon>Endopterygota</taxon>
        <taxon>Coleoptera</taxon>
        <taxon>Polyphaga</taxon>
        <taxon>Cucujiformia</taxon>
        <taxon>Chrysomeloidea</taxon>
        <taxon>Chrysomelidae</taxon>
        <taxon>Chrysomelinae</taxon>
        <taxon>Chrysomelini</taxon>
        <taxon>Phaedon</taxon>
    </lineage>
</organism>
<keyword evidence="3" id="KW-1185">Reference proteome</keyword>
<evidence type="ECO:0000313" key="2">
    <source>
        <dbReference type="EMBL" id="CAG9820308.1"/>
    </source>
</evidence>
<evidence type="ECO:0000256" key="1">
    <source>
        <dbReference type="SAM" id="Coils"/>
    </source>
</evidence>
<reference evidence="2" key="2">
    <citation type="submission" date="2022-10" db="EMBL/GenBank/DDBJ databases">
        <authorList>
            <consortium name="ENA_rothamsted_submissions"/>
            <consortium name="culmorum"/>
            <person name="King R."/>
        </authorList>
    </citation>
    <scope>NUCLEOTIDE SEQUENCE</scope>
</reference>
<gene>
    <name evidence="2" type="ORF">PHAECO_LOCUS7422</name>
</gene>
<proteinExistence type="predicted"/>
<sequence>MFSYVKKLSSTMGNQHVKPDEKLNIINVEVSSLRYGIRNFRRGIPRETQQIQVQNLARYASEVNSLKGKVKNKNFTRTMENISRTMNEILSIPLRDSMLDSGAIETDSFVDVSINKRHSKSLTLMPTRNPKVSQGTTIKHVPTIKEVDVKFKSVKPQINLAIENKDSTQLRVLQQIIKVLATDLELIEAPDNTPVGDRKEKLVSMLTTSYQKISAALKDIRKSRDLDLAKQQRKNEAATQQLEEIRKELEATDTYLTIAVKYEKPDSVKKCQEELRRLNEKLLAVETSEDGIKANKMLMVDKISWLSKYANDCQKKGSQSDLTKAQSNYEELIKEIASGKNKDEHEMLIKLDSLGDFVNKISDDDKPKAKQKLQLLNNIQETKLSMTNVNKESSPAKKEIKDELRVTLSDKIDILDEQWDSIEKEMKSGLVLSERDRKKLITVLGKVKDSMSNVRNELLDLNKIKLGGKLNRSAPNLVKSSPVHNKFSSSLSVNYLPELPMKTKAKIYNLESPKVCFVTKVDQTSNMVNPTFDDHDSFSIIEGIKIQVNYINEKFDQIDDENHIKNKLESFEQTLDKYLTDENETIVNSAKFVLAEIKSLMRKICKLKRLKEIYLFGKIEDIQDDIERLRRIVNDYPEATSGNSFETIVKQLKCCEAFLSANKFIAIEHREEMLSRFQSISRILEKKTDIKLNLDSLKEKVKRFSGAFRGVLYNKLEKDLNRILVDTSEYIENKRVADGITRETEKQLKILESRASLAQSFRGSLTEIPIMETGDKLNNLKMELEKIRNELQANSNNDINFYRRLRSRLDLVTLDMYQLKNLNENEDQVKILMYNDIDSLKSTVDAKIALGENSLNSTIVPVVNNETIKKAEVFDEVEEKLEQLKKEIELFVGTTSDNKFYELDEYSSILISRMEDMEVPKGTKLHSRKLHILKELYEYGNLLDKRAMETENLLQYERDIADIESHFSYYSKSPKDLEKLADKIVYLKSSLATNTFNDQLLTRKRSCIEQVDQISRKISTNNQTGNYEEMIQKLEQEFRSLSEYILKTPQSSTAENYQIEKLMNLKAEVEKLDPSDDSSKTNLLEEIEDLQQKMREKEVVEGLFEQLNEFDSRITGSVSGKESNSLETEIKKFHSDIDKIKLSQEAKNSVIEKYNDILKRIKKITVPKDTYIGSTAFLKDLELKGSMTVHNDEDPMMKNLNASEKRINKIAADISQFNDSETSEEYHRLEDAILRENVFLKKLDISKDDTKLNERKIQLKEKILKCLEVLDDKIQTLEDLHSIEYQLEEFQKPMGEEITSKLQNELDEKLISLQVKLGQISVDSKLSERKLILENKIVEYSKQLKDMSLQLSPTIS</sequence>
<reference evidence="2" key="1">
    <citation type="submission" date="2022-01" db="EMBL/GenBank/DDBJ databases">
        <authorList>
            <person name="King R."/>
        </authorList>
    </citation>
    <scope>NUCLEOTIDE SEQUENCE</scope>
</reference>